<dbReference type="Proteomes" id="UP000549394">
    <property type="component" value="Unassembled WGS sequence"/>
</dbReference>
<evidence type="ECO:0000256" key="1">
    <source>
        <dbReference type="ARBA" id="ARBA00039547"/>
    </source>
</evidence>
<feature type="compositionally biased region" description="Basic and acidic residues" evidence="2">
    <location>
        <begin position="29"/>
        <end position="58"/>
    </location>
</feature>
<dbReference type="PANTHER" id="PTHR13283:SF10">
    <property type="entry name" value="FERM DOMAIN-CONTAINING PROTEIN 8"/>
    <property type="match status" value="1"/>
</dbReference>
<dbReference type="Pfam" id="PF24522">
    <property type="entry name" value="KRIT1_FRMD8_FERM_C"/>
    <property type="match status" value="1"/>
</dbReference>
<dbReference type="AlphaFoldDB" id="A0A7I8W7S2"/>
<organism evidence="5 6">
    <name type="scientific">Dimorphilus gyrociliatus</name>
    <dbReference type="NCBI Taxonomy" id="2664684"/>
    <lineage>
        <taxon>Eukaryota</taxon>
        <taxon>Metazoa</taxon>
        <taxon>Spiralia</taxon>
        <taxon>Lophotrochozoa</taxon>
        <taxon>Annelida</taxon>
        <taxon>Polychaeta</taxon>
        <taxon>Polychaeta incertae sedis</taxon>
        <taxon>Dinophilidae</taxon>
        <taxon>Dimorphilus</taxon>
    </lineage>
</organism>
<comment type="caution">
    <text evidence="5">The sequence shown here is derived from an EMBL/GenBank/DDBJ whole genome shotgun (WGS) entry which is preliminary data.</text>
</comment>
<dbReference type="Gene3D" id="2.30.29.30">
    <property type="entry name" value="Pleckstrin-homology domain (PH domain)/Phosphotyrosine-binding domain (PTB)"/>
    <property type="match status" value="1"/>
</dbReference>
<dbReference type="Gene3D" id="3.10.20.90">
    <property type="entry name" value="Phosphatidylinositol 3-kinase Catalytic Subunit, Chain A, domain 1"/>
    <property type="match status" value="1"/>
</dbReference>
<dbReference type="InterPro" id="IPR051594">
    <property type="entry name" value="KRIT1/FRMD8"/>
</dbReference>
<keyword evidence="3" id="KW-0472">Membrane</keyword>
<sequence length="767" mass="87875">MDAEIGLQATNTMTITGIPGRSGRLPPLRTEDFHKKSPRYNKEGKKEANPEIQAERRAKTTVSIPSFNHSAQEKNPGLSTQTGDHSVLRSSSTMDKPMEIVVYFSDKTGISLNVDDGVNVTAMELFDMVYEETGLPNEGRETFSLWLMSNLLELQLKPSHVPFRLAAFWEDMLEEYTGADDERIDKDEPILMFQRNVFCTRKEERAINDTRAISLLFHEAKENVIDGRYPLKKLDDYHNLAALQSLISHEWFDAKTHTPEYFKTRLNQYYPEHLLKKKWSILCGSSKDSLEDGLVKALRQKVKKLKSGNLHLSTLMVEYLDWCRDNLPFYGGAFFAGQIVHPRNKLLVKLFGQPEDPVYIAINMDGVFVIDMDDVIFLLGILYKDLKWEIAEKEENKRKESCLFLQFDHMEKDREQEVKKLLQIFSREANLMDALICASVNKLKTLGKFADDGGWKDDGDDFDDNVIMPSDDIWEKLKSSLSTFSKSEALICAKTECKINQDFTINCRKEEQYGLTKRLGCRSFSSISGRVCKQSEDACSERLTGDERGSKVSCCCNSDFCNLETVKTDASVFEILERGLNELDEGVESNWFVNAEIDFFKQPANDSSLLSKEERDEYELTDQDVYILIGTMYMTIFILSLPYILWATMQGYKSRSEEQQALAEVKKLQELEEVAREDIKKEVKTVERTETTQMKCNTGLKHEMTDGSSEEYDSKTEKVLSDQVVWKNVRRRILTIEEAMTALKLTVNSSRKVSNSTATERRSAKKS</sequence>
<dbReference type="InterPro" id="IPR014352">
    <property type="entry name" value="FERM/acyl-CoA-bd_prot_sf"/>
</dbReference>
<dbReference type="SUPFAM" id="SSF47031">
    <property type="entry name" value="Second domain of FERM"/>
    <property type="match status" value="1"/>
</dbReference>
<keyword evidence="6" id="KW-1185">Reference proteome</keyword>
<dbReference type="PANTHER" id="PTHR13283">
    <property type="entry name" value="KREV INTERACTION TRAPPED 1-RELATED"/>
    <property type="match status" value="1"/>
</dbReference>
<dbReference type="GO" id="GO:0005886">
    <property type="term" value="C:plasma membrane"/>
    <property type="evidence" value="ECO:0007669"/>
    <property type="project" value="TreeGrafter"/>
</dbReference>
<dbReference type="PROSITE" id="PS50057">
    <property type="entry name" value="FERM_3"/>
    <property type="match status" value="1"/>
</dbReference>
<keyword evidence="3" id="KW-0812">Transmembrane</keyword>
<feature type="region of interest" description="Disordered" evidence="2">
    <location>
        <begin position="1"/>
        <end position="90"/>
    </location>
</feature>
<gene>
    <name evidence="5" type="ORF">DGYR_LOCUS10693</name>
</gene>
<evidence type="ECO:0000313" key="5">
    <source>
        <dbReference type="EMBL" id="CAD5122954.1"/>
    </source>
</evidence>
<dbReference type="InterPro" id="IPR057096">
    <property type="entry name" value="KRIT1_FRMD8_FERM_C"/>
</dbReference>
<evidence type="ECO:0000259" key="4">
    <source>
        <dbReference type="PROSITE" id="PS50057"/>
    </source>
</evidence>
<dbReference type="InterPro" id="IPR035963">
    <property type="entry name" value="FERM_2"/>
</dbReference>
<dbReference type="SMART" id="SM00295">
    <property type="entry name" value="B41"/>
    <property type="match status" value="1"/>
</dbReference>
<feature type="compositionally biased region" description="Polar residues" evidence="2">
    <location>
        <begin position="60"/>
        <end position="70"/>
    </location>
</feature>
<name>A0A7I8W7S2_9ANNE</name>
<dbReference type="Pfam" id="PF00373">
    <property type="entry name" value="FERM_M"/>
    <property type="match status" value="1"/>
</dbReference>
<feature type="transmembrane region" description="Helical" evidence="3">
    <location>
        <begin position="625"/>
        <end position="646"/>
    </location>
</feature>
<proteinExistence type="predicted"/>
<dbReference type="CDD" id="cd14473">
    <property type="entry name" value="FERM_B-lobe"/>
    <property type="match status" value="1"/>
</dbReference>
<evidence type="ECO:0000256" key="3">
    <source>
        <dbReference type="SAM" id="Phobius"/>
    </source>
</evidence>
<evidence type="ECO:0000256" key="2">
    <source>
        <dbReference type="SAM" id="MobiDB-lite"/>
    </source>
</evidence>
<dbReference type="OrthoDB" id="2142533at2759"/>
<feature type="compositionally biased region" description="Polar residues" evidence="2">
    <location>
        <begin position="748"/>
        <end position="758"/>
    </location>
</feature>
<reference evidence="5 6" key="1">
    <citation type="submission" date="2020-08" db="EMBL/GenBank/DDBJ databases">
        <authorList>
            <person name="Hejnol A."/>
        </authorList>
    </citation>
    <scope>NUCLEOTIDE SEQUENCE [LARGE SCALE GENOMIC DNA]</scope>
</reference>
<dbReference type="InterPro" id="IPR011993">
    <property type="entry name" value="PH-like_dom_sf"/>
</dbReference>
<evidence type="ECO:0000313" key="6">
    <source>
        <dbReference type="Proteomes" id="UP000549394"/>
    </source>
</evidence>
<feature type="compositionally biased region" description="Polar residues" evidence="2">
    <location>
        <begin position="77"/>
        <end position="90"/>
    </location>
</feature>
<keyword evidence="3" id="KW-1133">Transmembrane helix</keyword>
<dbReference type="EMBL" id="CAJFCJ010000019">
    <property type="protein sequence ID" value="CAD5122954.1"/>
    <property type="molecule type" value="Genomic_DNA"/>
</dbReference>
<dbReference type="GO" id="GO:0090090">
    <property type="term" value="P:negative regulation of canonical Wnt signaling pathway"/>
    <property type="evidence" value="ECO:0007669"/>
    <property type="project" value="TreeGrafter"/>
</dbReference>
<protein>
    <recommendedName>
        <fullName evidence="1">FERM domain-containing protein 8</fullName>
    </recommendedName>
</protein>
<accession>A0A7I8W7S2</accession>
<dbReference type="Gene3D" id="1.20.80.10">
    <property type="match status" value="1"/>
</dbReference>
<dbReference type="InterPro" id="IPR000299">
    <property type="entry name" value="FERM_domain"/>
</dbReference>
<feature type="domain" description="FERM" evidence="4">
    <location>
        <begin position="98"/>
        <end position="447"/>
    </location>
</feature>
<feature type="region of interest" description="Disordered" evidence="2">
    <location>
        <begin position="748"/>
        <end position="767"/>
    </location>
</feature>
<dbReference type="InterPro" id="IPR019748">
    <property type="entry name" value="FERM_central"/>
</dbReference>
<dbReference type="InterPro" id="IPR019749">
    <property type="entry name" value="Band_41_domain"/>
</dbReference>